<sequence>MSKRQIYPPKIVTPVQHLDMEECKTDRNGNKRSRDESGLDSDSHSPESKRLHSDENAGPSSDEPNRVESELEVNPNSTEFDEAGEDVDVDSPEAKQIREDILDILDEPESLTDGVPESQDLDSVIKSFEEEILHPTNLPPHETFVDLTSSDSGESQSDLGYLLEASDDELGLPPAASPDNYIDAELVDTSGTANGSGNMIRFENELPRYDSFNLEMFVGIMDGEDNGESSNGDFLTVGGLFDYPDPSNFPEFSRGPESLPAI</sequence>
<reference evidence="1" key="1">
    <citation type="journal article" date="2014" name="Nat. Commun.">
        <title>The tobacco genome sequence and its comparison with those of tomato and potato.</title>
        <authorList>
            <person name="Sierro N."/>
            <person name="Battey J.N."/>
            <person name="Ouadi S."/>
            <person name="Bakaher N."/>
            <person name="Bovet L."/>
            <person name="Willig A."/>
            <person name="Goepfert S."/>
            <person name="Peitsch M.C."/>
            <person name="Ivanov N.V."/>
        </authorList>
    </citation>
    <scope>NUCLEOTIDE SEQUENCE [LARGE SCALE GENOMIC DNA]</scope>
</reference>
<dbReference type="Proteomes" id="UP000790787">
    <property type="component" value="Chromosome 22"/>
</dbReference>
<protein>
    <submittedName>
        <fullName evidence="2">Uncharacterized protein LOC142176560</fullName>
    </submittedName>
</protein>
<gene>
    <name evidence="2" type="primary">LOC142176560</name>
</gene>
<organism evidence="1 2">
    <name type="scientific">Nicotiana tabacum</name>
    <name type="common">Common tobacco</name>
    <dbReference type="NCBI Taxonomy" id="4097"/>
    <lineage>
        <taxon>Eukaryota</taxon>
        <taxon>Viridiplantae</taxon>
        <taxon>Streptophyta</taxon>
        <taxon>Embryophyta</taxon>
        <taxon>Tracheophyta</taxon>
        <taxon>Spermatophyta</taxon>
        <taxon>Magnoliopsida</taxon>
        <taxon>eudicotyledons</taxon>
        <taxon>Gunneridae</taxon>
        <taxon>Pentapetalae</taxon>
        <taxon>asterids</taxon>
        <taxon>lamiids</taxon>
        <taxon>Solanales</taxon>
        <taxon>Solanaceae</taxon>
        <taxon>Nicotianoideae</taxon>
        <taxon>Nicotianeae</taxon>
        <taxon>Nicotiana</taxon>
    </lineage>
</organism>
<dbReference type="RefSeq" id="XP_075100635.1">
    <property type="nucleotide sequence ID" value="XM_075244534.1"/>
</dbReference>
<proteinExistence type="predicted"/>
<reference evidence="2" key="2">
    <citation type="submission" date="2025-08" db="UniProtKB">
        <authorList>
            <consortium name="RefSeq"/>
        </authorList>
    </citation>
    <scope>IDENTIFICATION</scope>
    <source>
        <tissue evidence="2">Leaf</tissue>
    </source>
</reference>
<name>A0AC58TTU1_TOBAC</name>
<evidence type="ECO:0000313" key="2">
    <source>
        <dbReference type="RefSeq" id="XP_075100635.1"/>
    </source>
</evidence>
<evidence type="ECO:0000313" key="1">
    <source>
        <dbReference type="Proteomes" id="UP000790787"/>
    </source>
</evidence>
<keyword evidence="1" id="KW-1185">Reference proteome</keyword>
<accession>A0AC58TTU1</accession>